<dbReference type="PANTHER" id="PTHR37172:SF3">
    <property type="entry name" value="TRANSMEMBRANE PROTEIN"/>
    <property type="match status" value="1"/>
</dbReference>
<sequence>MGLSLEFYEQPEKKVVSVSDYVVNMLRESFQCLTIILLSLLLPLSFIVLARLSVTRYLIATSDYTEPDTLLVKLFLYANPTFLRLLTPLVSISALIQCLTGRTLFDHMISKSRLSMSWFLLFTFQICVCIGIEGSIAVGIDGTSFSHERLYLLTRSLFFMGLHETTLFWSKKVVKPVVDDTIFGVETEDRYVEKVAMTMSFGILWWCKLGDEVESLVVVAEVKRDLFGSVGLVDFVGWWLYYVTVAIGMVKVVKGLVWLNFVLFCGNIVVDSDNAGCCTRNDEKV</sequence>
<protein>
    <recommendedName>
        <fullName evidence="4">Transmembrane protein</fullName>
    </recommendedName>
</protein>
<reference evidence="2 3" key="1">
    <citation type="submission" date="2024-02" db="EMBL/GenBank/DDBJ databases">
        <title>de novo genome assembly of Solanum bulbocastanum strain 11H21.</title>
        <authorList>
            <person name="Hosaka A.J."/>
        </authorList>
    </citation>
    <scope>NUCLEOTIDE SEQUENCE [LARGE SCALE GENOMIC DNA]</scope>
    <source>
        <tissue evidence="2">Young leaves</tissue>
    </source>
</reference>
<feature type="transmembrane region" description="Helical" evidence="1">
    <location>
        <begin position="117"/>
        <end position="138"/>
    </location>
</feature>
<evidence type="ECO:0000313" key="3">
    <source>
        <dbReference type="Proteomes" id="UP001371456"/>
    </source>
</evidence>
<dbReference type="PANTHER" id="PTHR37172">
    <property type="entry name" value="TRANSMEMBRANE PROTEIN"/>
    <property type="match status" value="1"/>
</dbReference>
<evidence type="ECO:0000313" key="2">
    <source>
        <dbReference type="EMBL" id="KAK6785805.1"/>
    </source>
</evidence>
<dbReference type="AlphaFoldDB" id="A0AAN8TER0"/>
<organism evidence="2 3">
    <name type="scientific">Solanum bulbocastanum</name>
    <name type="common">Wild potato</name>
    <dbReference type="NCBI Taxonomy" id="147425"/>
    <lineage>
        <taxon>Eukaryota</taxon>
        <taxon>Viridiplantae</taxon>
        <taxon>Streptophyta</taxon>
        <taxon>Embryophyta</taxon>
        <taxon>Tracheophyta</taxon>
        <taxon>Spermatophyta</taxon>
        <taxon>Magnoliopsida</taxon>
        <taxon>eudicotyledons</taxon>
        <taxon>Gunneridae</taxon>
        <taxon>Pentapetalae</taxon>
        <taxon>asterids</taxon>
        <taxon>lamiids</taxon>
        <taxon>Solanales</taxon>
        <taxon>Solanaceae</taxon>
        <taxon>Solanoideae</taxon>
        <taxon>Solaneae</taxon>
        <taxon>Solanum</taxon>
    </lineage>
</organism>
<keyword evidence="1" id="KW-1133">Transmembrane helix</keyword>
<name>A0AAN8TER0_SOLBU</name>
<dbReference type="Proteomes" id="UP001371456">
    <property type="component" value="Unassembled WGS sequence"/>
</dbReference>
<feature type="transmembrane region" description="Helical" evidence="1">
    <location>
        <begin position="74"/>
        <end position="96"/>
    </location>
</feature>
<comment type="caution">
    <text evidence="2">The sequence shown here is derived from an EMBL/GenBank/DDBJ whole genome shotgun (WGS) entry which is preliminary data.</text>
</comment>
<keyword evidence="1" id="KW-0812">Transmembrane</keyword>
<keyword evidence="1" id="KW-0472">Membrane</keyword>
<keyword evidence="3" id="KW-1185">Reference proteome</keyword>
<feature type="transmembrane region" description="Helical" evidence="1">
    <location>
        <begin position="32"/>
        <end position="54"/>
    </location>
</feature>
<dbReference type="EMBL" id="JBANQN010000006">
    <property type="protein sequence ID" value="KAK6785805.1"/>
    <property type="molecule type" value="Genomic_DNA"/>
</dbReference>
<proteinExistence type="predicted"/>
<evidence type="ECO:0000256" key="1">
    <source>
        <dbReference type="SAM" id="Phobius"/>
    </source>
</evidence>
<evidence type="ECO:0008006" key="4">
    <source>
        <dbReference type="Google" id="ProtNLM"/>
    </source>
</evidence>
<accession>A0AAN8TER0</accession>
<gene>
    <name evidence="2" type="ORF">RDI58_014330</name>
</gene>